<name>A0ABT3T9D1_9GAMM</name>
<dbReference type="EMBL" id="SHNO01000001">
    <property type="protein sequence ID" value="MCX2978898.1"/>
    <property type="molecule type" value="Genomic_DNA"/>
</dbReference>
<comment type="caution">
    <text evidence="4">The sequence shown here is derived from an EMBL/GenBank/DDBJ whole genome shotgun (WGS) entry which is preliminary data.</text>
</comment>
<evidence type="ECO:0000256" key="3">
    <source>
        <dbReference type="SAM" id="SignalP"/>
    </source>
</evidence>
<organism evidence="4 5">
    <name type="scientific">Candidatus Marimicrobium litorale</name>
    <dbReference type="NCBI Taxonomy" id="2518991"/>
    <lineage>
        <taxon>Bacteria</taxon>
        <taxon>Pseudomonadati</taxon>
        <taxon>Pseudomonadota</taxon>
        <taxon>Gammaproteobacteria</taxon>
        <taxon>Cellvibrionales</taxon>
        <taxon>Halieaceae</taxon>
        <taxon>Marimicrobium</taxon>
    </lineage>
</organism>
<keyword evidence="1 3" id="KW-0732">Signal</keyword>
<evidence type="ECO:0000256" key="2">
    <source>
        <dbReference type="SAM" id="MobiDB-lite"/>
    </source>
</evidence>
<reference evidence="4" key="1">
    <citation type="submission" date="2019-02" db="EMBL/GenBank/DDBJ databases">
        <authorList>
            <person name="Li S.-H."/>
        </authorList>
    </citation>
    <scope>NUCLEOTIDE SEQUENCE</scope>
    <source>
        <strain evidence="4">IMCC11814</strain>
    </source>
</reference>
<keyword evidence="5" id="KW-1185">Reference proteome</keyword>
<dbReference type="InterPro" id="IPR036435">
    <property type="entry name" value="Leukocidin/porin_MspA_sf"/>
</dbReference>
<feature type="region of interest" description="Disordered" evidence="2">
    <location>
        <begin position="541"/>
        <end position="560"/>
    </location>
</feature>
<feature type="signal peptide" evidence="3">
    <location>
        <begin position="1"/>
        <end position="23"/>
    </location>
</feature>
<dbReference type="Gene3D" id="2.70.240.10">
    <property type="entry name" value="Leukocidin/porin MspA"/>
    <property type="match status" value="1"/>
</dbReference>
<dbReference type="SUPFAM" id="SSF56959">
    <property type="entry name" value="Leukocidin-like"/>
    <property type="match status" value="1"/>
</dbReference>
<feature type="chain" id="PRO_5045525961" evidence="3">
    <location>
        <begin position="24"/>
        <end position="560"/>
    </location>
</feature>
<feature type="compositionally biased region" description="Pro residues" evidence="2">
    <location>
        <begin position="549"/>
        <end position="560"/>
    </location>
</feature>
<dbReference type="PROSITE" id="PS51257">
    <property type="entry name" value="PROKAR_LIPOPROTEIN"/>
    <property type="match status" value="1"/>
</dbReference>
<dbReference type="RefSeq" id="WP_279250594.1">
    <property type="nucleotide sequence ID" value="NZ_SHNO01000001.1"/>
</dbReference>
<protein>
    <submittedName>
        <fullName evidence="4">Uncharacterized protein</fullName>
    </submittedName>
</protein>
<sequence>MSYLVNRFSLLLGVLIISFIASGCSDSAQSQSGEYEVVQLIGNYNNATIEAVRSDLVVVPFSPDYNPQLTPMMIAPGVLDPVDALTEQEKDAIKASYEAGQTLAIISPSTIDVEALHELLGAGAAYTSTTHPIHMAYITRMEKSNPVSRVLQNVRASPSTAQDAGADERAYARAYTILVEDLKRAPLQNNESAPIMSEQNTDLAQVSLQTTFLTSTTSGNYSTTVNFYAAHICESNQSMPKPYDMYLVTSSGDWTASDAKWQSASAREGELYLANCDGEQCLVEDWKDTDDYCDGGIAIASDVPFNKYDLRLCRYMNYPKQYSVSFVPPAGIKTDQANAAPSATQGTASSYSTGFAFSLGGNVNISGKGPAAGLQVGVTWSEKTTVSVPPLLVKAGITGNEGRYTDYAYCTDDTGKKAGTCISTVQMTDTKGLCVDYDVGDPSDGQKPSGSMSGVAQSVQWVVGENGTYPGIYGNATHYPITVNWSVDLATSTSRLWPGPFSAPGSDENGPTGMCNDSGCSCSIETTTNPITASYTFKVPLPSSDCSTPSPPTPPPPNEP</sequence>
<evidence type="ECO:0000313" key="5">
    <source>
        <dbReference type="Proteomes" id="UP001143304"/>
    </source>
</evidence>
<evidence type="ECO:0000313" key="4">
    <source>
        <dbReference type="EMBL" id="MCX2978898.1"/>
    </source>
</evidence>
<accession>A0ABT3T9D1</accession>
<proteinExistence type="predicted"/>
<gene>
    <name evidence="4" type="ORF">EYC82_16220</name>
</gene>
<dbReference type="Proteomes" id="UP001143304">
    <property type="component" value="Unassembled WGS sequence"/>
</dbReference>
<evidence type="ECO:0000256" key="1">
    <source>
        <dbReference type="ARBA" id="ARBA00022729"/>
    </source>
</evidence>